<feature type="non-terminal residue" evidence="2">
    <location>
        <position position="100"/>
    </location>
</feature>
<dbReference type="AlphaFoldDB" id="A0A820R8L5"/>
<protein>
    <submittedName>
        <fullName evidence="2">Uncharacterized protein</fullName>
    </submittedName>
</protein>
<dbReference type="EMBL" id="CAJOAZ010030236">
    <property type="protein sequence ID" value="CAF4431431.1"/>
    <property type="molecule type" value="Genomic_DNA"/>
</dbReference>
<name>A0A820R8L5_9BILA</name>
<evidence type="ECO:0000256" key="1">
    <source>
        <dbReference type="SAM" id="Phobius"/>
    </source>
</evidence>
<dbReference type="Proteomes" id="UP000663844">
    <property type="component" value="Unassembled WGS sequence"/>
</dbReference>
<gene>
    <name evidence="2" type="ORF">OXD698_LOCUS53257</name>
</gene>
<evidence type="ECO:0000313" key="2">
    <source>
        <dbReference type="EMBL" id="CAF4431431.1"/>
    </source>
</evidence>
<proteinExistence type="predicted"/>
<keyword evidence="1" id="KW-0812">Transmembrane</keyword>
<evidence type="ECO:0000313" key="3">
    <source>
        <dbReference type="Proteomes" id="UP000663844"/>
    </source>
</evidence>
<keyword evidence="1" id="KW-1133">Transmembrane helix</keyword>
<feature type="transmembrane region" description="Helical" evidence="1">
    <location>
        <begin position="22"/>
        <end position="45"/>
    </location>
</feature>
<feature type="non-terminal residue" evidence="2">
    <location>
        <position position="1"/>
    </location>
</feature>
<organism evidence="2 3">
    <name type="scientific">Adineta steineri</name>
    <dbReference type="NCBI Taxonomy" id="433720"/>
    <lineage>
        <taxon>Eukaryota</taxon>
        <taxon>Metazoa</taxon>
        <taxon>Spiralia</taxon>
        <taxon>Gnathifera</taxon>
        <taxon>Rotifera</taxon>
        <taxon>Eurotatoria</taxon>
        <taxon>Bdelloidea</taxon>
        <taxon>Adinetida</taxon>
        <taxon>Adinetidae</taxon>
        <taxon>Adineta</taxon>
    </lineage>
</organism>
<comment type="caution">
    <text evidence="2">The sequence shown here is derived from an EMBL/GenBank/DDBJ whole genome shotgun (WGS) entry which is preliminary data.</text>
</comment>
<accession>A0A820R8L5</accession>
<sequence>AIFIDQPIPSALTKKFVDNKNILFISPLIILSSLITIIILAVIYIKKKRFCRLKTASDCESLDYQKRQVSGHYGPDVFFNSGWTAPLWPSFVYKKEFLFR</sequence>
<keyword evidence="1" id="KW-0472">Membrane</keyword>
<reference evidence="2" key="1">
    <citation type="submission" date="2021-02" db="EMBL/GenBank/DDBJ databases">
        <authorList>
            <person name="Nowell W R."/>
        </authorList>
    </citation>
    <scope>NUCLEOTIDE SEQUENCE</scope>
</reference>